<dbReference type="CDD" id="cd04301">
    <property type="entry name" value="NAT_SF"/>
    <property type="match status" value="1"/>
</dbReference>
<dbReference type="Proteomes" id="UP001371305">
    <property type="component" value="Unassembled WGS sequence"/>
</dbReference>
<organism evidence="2 3">
    <name type="scientific">Luteolibacter soli</name>
    <dbReference type="NCBI Taxonomy" id="3135280"/>
    <lineage>
        <taxon>Bacteria</taxon>
        <taxon>Pseudomonadati</taxon>
        <taxon>Verrucomicrobiota</taxon>
        <taxon>Verrucomicrobiia</taxon>
        <taxon>Verrucomicrobiales</taxon>
        <taxon>Verrucomicrobiaceae</taxon>
        <taxon>Luteolibacter</taxon>
    </lineage>
</organism>
<dbReference type="RefSeq" id="WP_341406691.1">
    <property type="nucleotide sequence ID" value="NZ_JBBUKT010000009.1"/>
</dbReference>
<keyword evidence="3" id="KW-1185">Reference proteome</keyword>
<dbReference type="Pfam" id="PF00583">
    <property type="entry name" value="Acetyltransf_1"/>
    <property type="match status" value="1"/>
</dbReference>
<reference evidence="2 3" key="1">
    <citation type="submission" date="2024-04" db="EMBL/GenBank/DDBJ databases">
        <title>Luteolibacter sp. isolated from soil.</title>
        <authorList>
            <person name="An J."/>
        </authorList>
    </citation>
    <scope>NUCLEOTIDE SEQUENCE [LARGE SCALE GENOMIC DNA]</scope>
    <source>
        <strain evidence="2 3">Y139</strain>
    </source>
</reference>
<dbReference type="PROSITE" id="PS51186">
    <property type="entry name" value="GNAT"/>
    <property type="match status" value="1"/>
</dbReference>
<gene>
    <name evidence="2" type="ORF">WKV53_20630</name>
</gene>
<dbReference type="Gene3D" id="3.40.630.30">
    <property type="match status" value="1"/>
</dbReference>
<evidence type="ECO:0000259" key="1">
    <source>
        <dbReference type="PROSITE" id="PS51186"/>
    </source>
</evidence>
<dbReference type="InterPro" id="IPR000182">
    <property type="entry name" value="GNAT_dom"/>
</dbReference>
<comment type="caution">
    <text evidence="2">The sequence shown here is derived from an EMBL/GenBank/DDBJ whole genome shotgun (WGS) entry which is preliminary data.</text>
</comment>
<dbReference type="InterPro" id="IPR016181">
    <property type="entry name" value="Acyl_CoA_acyltransferase"/>
</dbReference>
<dbReference type="SUPFAM" id="SSF55729">
    <property type="entry name" value="Acyl-CoA N-acyltransferases (Nat)"/>
    <property type="match status" value="1"/>
</dbReference>
<sequence length="161" mass="18076">MEPLALRPVTDGDRDFLADVYASTRAEELEATGWTDAEKAGFCRMQFDAQDAHYRQHYPGARFEVIESAGVAVGRLYVDRWPREIRIMDITLLPGHRGKGIGTRLLEELQQEAAASGKLLSIHVERMNPALKLYDRLGFQLIEDKGVYLLLGWTAGAKDVT</sequence>
<accession>A0ABU9AYW0</accession>
<proteinExistence type="predicted"/>
<protein>
    <submittedName>
        <fullName evidence="2">GNAT family N-acetyltransferase</fullName>
    </submittedName>
</protein>
<evidence type="ECO:0000313" key="2">
    <source>
        <dbReference type="EMBL" id="MEK7952931.1"/>
    </source>
</evidence>
<name>A0ABU9AYW0_9BACT</name>
<dbReference type="EMBL" id="JBBUKT010000009">
    <property type="protein sequence ID" value="MEK7952931.1"/>
    <property type="molecule type" value="Genomic_DNA"/>
</dbReference>
<evidence type="ECO:0000313" key="3">
    <source>
        <dbReference type="Proteomes" id="UP001371305"/>
    </source>
</evidence>
<feature type="domain" description="N-acetyltransferase" evidence="1">
    <location>
        <begin position="4"/>
        <end position="156"/>
    </location>
</feature>